<evidence type="ECO:0000256" key="7">
    <source>
        <dbReference type="ARBA" id="ARBA00022777"/>
    </source>
</evidence>
<dbReference type="RefSeq" id="WP_336435944.1">
    <property type="nucleotide sequence ID" value="NZ_JBAWKS010000002.1"/>
</dbReference>
<evidence type="ECO:0000256" key="5">
    <source>
        <dbReference type="ARBA" id="ARBA00022679"/>
    </source>
</evidence>
<dbReference type="Gene3D" id="1.10.287.130">
    <property type="match status" value="1"/>
</dbReference>
<dbReference type="PROSITE" id="PS50885">
    <property type="entry name" value="HAMP"/>
    <property type="match status" value="1"/>
</dbReference>
<dbReference type="PANTHER" id="PTHR42878">
    <property type="entry name" value="TWO-COMPONENT HISTIDINE KINASE"/>
    <property type="match status" value="1"/>
</dbReference>
<comment type="subcellular location">
    <subcellularLocation>
        <location evidence="2">Membrane</location>
    </subcellularLocation>
</comment>
<comment type="caution">
    <text evidence="13">The sequence shown here is derived from an EMBL/GenBank/DDBJ whole genome shotgun (WGS) entry which is preliminary data.</text>
</comment>
<organism evidence="13 14">
    <name type="scientific">Pseudoalteromonas spongiae</name>
    <dbReference type="NCBI Taxonomy" id="298657"/>
    <lineage>
        <taxon>Bacteria</taxon>
        <taxon>Pseudomonadati</taxon>
        <taxon>Pseudomonadota</taxon>
        <taxon>Gammaproteobacteria</taxon>
        <taxon>Alteromonadales</taxon>
        <taxon>Pseudoalteromonadaceae</taxon>
        <taxon>Pseudoalteromonas</taxon>
    </lineage>
</organism>
<evidence type="ECO:0000256" key="3">
    <source>
        <dbReference type="ARBA" id="ARBA00012438"/>
    </source>
</evidence>
<dbReference type="SUPFAM" id="SSF47384">
    <property type="entry name" value="Homodimeric domain of signal transducing histidine kinase"/>
    <property type="match status" value="1"/>
</dbReference>
<keyword evidence="10" id="KW-1133">Transmembrane helix</keyword>
<evidence type="ECO:0000259" key="11">
    <source>
        <dbReference type="PROSITE" id="PS50109"/>
    </source>
</evidence>
<dbReference type="PANTHER" id="PTHR42878:SF7">
    <property type="entry name" value="SENSOR HISTIDINE KINASE GLRK"/>
    <property type="match status" value="1"/>
</dbReference>
<dbReference type="InterPro" id="IPR003594">
    <property type="entry name" value="HATPase_dom"/>
</dbReference>
<dbReference type="PROSITE" id="PS50109">
    <property type="entry name" value="HIS_KIN"/>
    <property type="match status" value="1"/>
</dbReference>
<keyword evidence="6" id="KW-0547">Nucleotide-binding</keyword>
<dbReference type="InterPro" id="IPR036890">
    <property type="entry name" value="HATPase_C_sf"/>
</dbReference>
<dbReference type="InterPro" id="IPR050351">
    <property type="entry name" value="BphY/WalK/GraS-like"/>
</dbReference>
<evidence type="ECO:0000313" key="13">
    <source>
        <dbReference type="EMBL" id="MEI4550870.1"/>
    </source>
</evidence>
<dbReference type="Gene3D" id="3.30.565.10">
    <property type="entry name" value="Histidine kinase-like ATPase, C-terminal domain"/>
    <property type="match status" value="1"/>
</dbReference>
<dbReference type="SMART" id="SM00387">
    <property type="entry name" value="HATPase_c"/>
    <property type="match status" value="1"/>
</dbReference>
<keyword evidence="14" id="KW-1185">Reference proteome</keyword>
<dbReference type="Pfam" id="PF00512">
    <property type="entry name" value="HisKA"/>
    <property type="match status" value="1"/>
</dbReference>
<protein>
    <recommendedName>
        <fullName evidence="3">histidine kinase</fullName>
        <ecNumber evidence="3">2.7.13.3</ecNumber>
    </recommendedName>
</protein>
<dbReference type="SUPFAM" id="SSF55874">
    <property type="entry name" value="ATPase domain of HSP90 chaperone/DNA topoisomerase II/histidine kinase"/>
    <property type="match status" value="1"/>
</dbReference>
<evidence type="ECO:0000256" key="4">
    <source>
        <dbReference type="ARBA" id="ARBA00022553"/>
    </source>
</evidence>
<dbReference type="Gene3D" id="6.10.340.10">
    <property type="match status" value="1"/>
</dbReference>
<evidence type="ECO:0000313" key="14">
    <source>
        <dbReference type="Proteomes" id="UP001382455"/>
    </source>
</evidence>
<comment type="catalytic activity">
    <reaction evidence="1">
        <text>ATP + protein L-histidine = ADP + protein N-phospho-L-histidine.</text>
        <dbReference type="EC" id="2.7.13.3"/>
    </reaction>
</comment>
<accession>A0ABU8EVV2</accession>
<keyword evidence="9" id="KW-0902">Two-component regulatory system</keyword>
<evidence type="ECO:0000256" key="8">
    <source>
        <dbReference type="ARBA" id="ARBA00022840"/>
    </source>
</evidence>
<sequence length="450" mass="50690">MKQFFSQSLQKQALVAMLVGVLPIVLLTLWYATSISKHQQETLIIYDENQELILEYNYIKADVNGIEKALKNNQLLKSEQLQISIEQKWQTTQNRIELLKLKLANSDFVAKLQHATLLDPKSADEFAQLVAQLKQLDANFDDTLDTRLANKNEQFKALQTEFVVGLIVLLPILVIISSFLIFRICRQLNQVETVLSDVGKGQLDQPIKLSGSHELQQLGRRLDWLRLALKRVQQQKETFLRHVTHELKTPLASINEGSSLLNSGLLGEVSDKQGRILTIMQQSVEKLARMIDDLLNYSAASHPDGLQQVTSFNTLEEEINRHLSDTIANKDVAICWHISATNKVPHLPCKLILTQLVSNALNHATSTVDIYIRQNHNTIELNVADDGPGINQEEAHLLFQPFYQSEHNKNKQGSGLGLAIVSECVNQLKGDITWQETDSGANILITFPSQ</sequence>
<keyword evidence="4" id="KW-0597">Phosphoprotein</keyword>
<reference evidence="13 14" key="1">
    <citation type="submission" date="2023-12" db="EMBL/GenBank/DDBJ databases">
        <title>Friends and Foes: Symbiotic and Algicidal bacterial influence on Karenia brevis blooms.</title>
        <authorList>
            <person name="Fei C."/>
            <person name="Mohamed A.R."/>
            <person name="Booker A."/>
            <person name="Arshad M."/>
            <person name="Klass S."/>
            <person name="Ahn S."/>
            <person name="Gilbert P.M."/>
            <person name="Heil C.A."/>
            <person name="Martinez J.M."/>
            <person name="Amin S.A."/>
        </authorList>
    </citation>
    <scope>NUCLEOTIDE SEQUENCE [LARGE SCALE GENOMIC DNA]</scope>
    <source>
        <strain evidence="13 14">CE15</strain>
    </source>
</reference>
<evidence type="ECO:0000256" key="1">
    <source>
        <dbReference type="ARBA" id="ARBA00000085"/>
    </source>
</evidence>
<feature type="transmembrane region" description="Helical" evidence="10">
    <location>
        <begin position="12"/>
        <end position="32"/>
    </location>
</feature>
<evidence type="ECO:0000256" key="2">
    <source>
        <dbReference type="ARBA" id="ARBA00004370"/>
    </source>
</evidence>
<dbReference type="InterPro" id="IPR036097">
    <property type="entry name" value="HisK_dim/P_sf"/>
</dbReference>
<name>A0ABU8EVV2_9GAMM</name>
<dbReference type="InterPro" id="IPR005467">
    <property type="entry name" value="His_kinase_dom"/>
</dbReference>
<keyword evidence="8" id="KW-0067">ATP-binding</keyword>
<feature type="domain" description="Histidine kinase" evidence="11">
    <location>
        <begin position="242"/>
        <end position="450"/>
    </location>
</feature>
<feature type="domain" description="HAMP" evidence="12">
    <location>
        <begin position="182"/>
        <end position="234"/>
    </location>
</feature>
<evidence type="ECO:0000259" key="12">
    <source>
        <dbReference type="PROSITE" id="PS50885"/>
    </source>
</evidence>
<dbReference type="SMART" id="SM00388">
    <property type="entry name" value="HisKA"/>
    <property type="match status" value="1"/>
</dbReference>
<dbReference type="InterPro" id="IPR003661">
    <property type="entry name" value="HisK_dim/P_dom"/>
</dbReference>
<dbReference type="CDD" id="cd00075">
    <property type="entry name" value="HATPase"/>
    <property type="match status" value="1"/>
</dbReference>
<keyword evidence="5" id="KW-0808">Transferase</keyword>
<dbReference type="CDD" id="cd00082">
    <property type="entry name" value="HisKA"/>
    <property type="match status" value="1"/>
</dbReference>
<proteinExistence type="predicted"/>
<keyword evidence="10" id="KW-0472">Membrane</keyword>
<dbReference type="GO" id="GO:0016301">
    <property type="term" value="F:kinase activity"/>
    <property type="evidence" value="ECO:0007669"/>
    <property type="project" value="UniProtKB-KW"/>
</dbReference>
<feature type="transmembrane region" description="Helical" evidence="10">
    <location>
        <begin position="162"/>
        <end position="182"/>
    </location>
</feature>
<evidence type="ECO:0000256" key="10">
    <source>
        <dbReference type="SAM" id="Phobius"/>
    </source>
</evidence>
<dbReference type="InterPro" id="IPR004358">
    <property type="entry name" value="Sig_transdc_His_kin-like_C"/>
</dbReference>
<dbReference type="Proteomes" id="UP001382455">
    <property type="component" value="Unassembled WGS sequence"/>
</dbReference>
<dbReference type="InterPro" id="IPR003660">
    <property type="entry name" value="HAMP_dom"/>
</dbReference>
<dbReference type="Pfam" id="PF00672">
    <property type="entry name" value="HAMP"/>
    <property type="match status" value="1"/>
</dbReference>
<evidence type="ECO:0000256" key="9">
    <source>
        <dbReference type="ARBA" id="ARBA00023012"/>
    </source>
</evidence>
<evidence type="ECO:0000256" key="6">
    <source>
        <dbReference type="ARBA" id="ARBA00022741"/>
    </source>
</evidence>
<keyword evidence="7 13" id="KW-0418">Kinase</keyword>
<keyword evidence="10" id="KW-0812">Transmembrane</keyword>
<dbReference type="PRINTS" id="PR00344">
    <property type="entry name" value="BCTRLSENSOR"/>
</dbReference>
<gene>
    <name evidence="13" type="ORF">WAE96_14460</name>
</gene>
<dbReference type="Pfam" id="PF02518">
    <property type="entry name" value="HATPase_c"/>
    <property type="match status" value="1"/>
</dbReference>
<dbReference type="EC" id="2.7.13.3" evidence="3"/>
<dbReference type="EMBL" id="JBAWKS010000002">
    <property type="protein sequence ID" value="MEI4550870.1"/>
    <property type="molecule type" value="Genomic_DNA"/>
</dbReference>